<feature type="domain" description="Cytochrome c-552/4" evidence="2">
    <location>
        <begin position="35"/>
        <end position="97"/>
    </location>
</feature>
<dbReference type="InterPro" id="IPR023155">
    <property type="entry name" value="Cyt_c-552/4"/>
</dbReference>
<sequence>MNKKLIKLFGFLILLFFLPLNKAFPQSSLSTETQVCLSCHKIVTPGIVEDWKKSLHSQITLKEALKKDTLSRKVNLGSNSIKNENTVIGCAECHTINPEFHKDTFDHNGFKVHIVVSPKDCAICHLKEVEEYNKNLMSKAYVNLKENSLYDKLIKSSLETSPNNLSENDACLACHGTKVEVKGEITRNTQLGEMKFPSLSGWVNNGVGRINPDDSKGACTPCHPRHSFSIEIARKPYTCSQCHKGPDVPAYKVYSVSKHGNIFFSKHTEMNFTNTPWKIGEDFKVPTCAVCHISLIVDNNENVIVERTHQMNDRLSWRIFGLIYAHPHPKDSDTSKIKNKAGLNLPTELTGELVKEALINEEEMKKRENKMKGICLSCHTTSWVENFFTKFYNTIKTTNEQTLEATKILLFAWERGITDASNPFDEAIEKMWVEQWLFYANSVRFAGAMGGADYGVFENGRWYLNKNIQNMKDWLLFLLNSK</sequence>
<proteinExistence type="predicted"/>
<dbReference type="Proteomes" id="UP000235460">
    <property type="component" value="Unassembled WGS sequence"/>
</dbReference>
<dbReference type="EMBL" id="PNIK01000057">
    <property type="protein sequence ID" value="PMP67185.1"/>
    <property type="molecule type" value="Genomic_DNA"/>
</dbReference>
<evidence type="ECO:0000259" key="2">
    <source>
        <dbReference type="Pfam" id="PF13435"/>
    </source>
</evidence>
<gene>
    <name evidence="3" type="ORF">C0190_03710</name>
</gene>
<name>A0A2N7PNK2_9BACT</name>
<organism evidence="3 4">
    <name type="scientific">Thermodesulfobacterium geofontis</name>
    <dbReference type="NCBI Taxonomy" id="1295609"/>
    <lineage>
        <taxon>Bacteria</taxon>
        <taxon>Pseudomonadati</taxon>
        <taxon>Thermodesulfobacteriota</taxon>
        <taxon>Thermodesulfobacteria</taxon>
        <taxon>Thermodesulfobacteriales</taxon>
        <taxon>Thermodesulfobacteriaceae</taxon>
        <taxon>Thermodesulfobacterium</taxon>
    </lineage>
</organism>
<dbReference type="AlphaFoldDB" id="A0A2N7PNK2"/>
<protein>
    <submittedName>
        <fullName evidence="3">Hydroxylamine oxidase</fullName>
    </submittedName>
</protein>
<dbReference type="PANTHER" id="PTHR35038">
    <property type="entry name" value="DISSIMILATORY SULFITE REDUCTASE SIRA"/>
    <property type="match status" value="1"/>
</dbReference>
<evidence type="ECO:0000313" key="3">
    <source>
        <dbReference type="EMBL" id="PMP67185.1"/>
    </source>
</evidence>
<keyword evidence="1" id="KW-0732">Signal</keyword>
<comment type="caution">
    <text evidence="3">The sequence shown here is derived from an EMBL/GenBank/DDBJ whole genome shotgun (WGS) entry which is preliminary data.</text>
</comment>
<dbReference type="InterPro" id="IPR051829">
    <property type="entry name" value="Multiheme_Cytochr_ET"/>
</dbReference>
<feature type="domain" description="Cytochrome c-552/4" evidence="2">
    <location>
        <begin position="121"/>
        <end position="189"/>
    </location>
</feature>
<accession>A0A2N7PNK2</accession>
<dbReference type="Gene3D" id="1.10.780.10">
    <property type="entry name" value="Hydroxylamine Oxidoreductase, Chain A, domain 1"/>
    <property type="match status" value="1"/>
</dbReference>
<reference evidence="3 4" key="1">
    <citation type="submission" date="2018-01" db="EMBL/GenBank/DDBJ databases">
        <title>Metagenomic assembled genomes from two thermal pools in the Uzon Caldera, Kamchatka, Russia.</title>
        <authorList>
            <person name="Wilkins L."/>
            <person name="Ettinger C."/>
        </authorList>
    </citation>
    <scope>NUCLEOTIDE SEQUENCE [LARGE SCALE GENOMIC DNA]</scope>
    <source>
        <strain evidence="3">ZAV-08</strain>
    </source>
</reference>
<evidence type="ECO:0000313" key="4">
    <source>
        <dbReference type="Proteomes" id="UP000235460"/>
    </source>
</evidence>
<dbReference type="Pfam" id="PF13435">
    <property type="entry name" value="Cytochrome_C554"/>
    <property type="match status" value="2"/>
</dbReference>
<dbReference type="Pfam" id="PF13447">
    <property type="entry name" value="Multi-haem_cyto"/>
    <property type="match status" value="1"/>
</dbReference>
<dbReference type="Gene3D" id="1.20.850.10">
    <property type="entry name" value="Hydroxylamine Oxidoreductase, Chain A, domain 2"/>
    <property type="match status" value="1"/>
</dbReference>
<dbReference type="InterPro" id="IPR036280">
    <property type="entry name" value="Multihaem_cyt_sf"/>
</dbReference>
<dbReference type="SUPFAM" id="SSF48695">
    <property type="entry name" value="Multiheme cytochromes"/>
    <property type="match status" value="1"/>
</dbReference>
<evidence type="ECO:0000256" key="1">
    <source>
        <dbReference type="ARBA" id="ARBA00022729"/>
    </source>
</evidence>